<dbReference type="EMBL" id="CM023481">
    <property type="protein sequence ID" value="KAH6945861.1"/>
    <property type="molecule type" value="Genomic_DNA"/>
</dbReference>
<dbReference type="Proteomes" id="UP000821845">
    <property type="component" value="Chromosome 1"/>
</dbReference>
<proteinExistence type="predicted"/>
<evidence type="ECO:0000313" key="2">
    <source>
        <dbReference type="Proteomes" id="UP000821845"/>
    </source>
</evidence>
<name>A0ACB7TIB3_HYAAI</name>
<sequence>MSTVRHSPDISVSSEANAASSDGKYYGDEDLGGTLQEWAVKHPIKRDALKGTLLHLDNCITRAICGIRAVWFVRPAMSHEAVTSPDPIVLPERELQRQVLGTLNIIKLTVEELSSSMDHSFACNRPATAPASLVLGPFETVDALLEFEASLRRRQKSCCGFNG</sequence>
<accession>A0ACB7TIB3</accession>
<gene>
    <name evidence="1" type="ORF">HPB50_010344</name>
</gene>
<comment type="caution">
    <text evidence="1">The sequence shown here is derived from an EMBL/GenBank/DDBJ whole genome shotgun (WGS) entry which is preliminary data.</text>
</comment>
<evidence type="ECO:0000313" key="1">
    <source>
        <dbReference type="EMBL" id="KAH6945861.1"/>
    </source>
</evidence>
<protein>
    <submittedName>
        <fullName evidence="1">Uncharacterized protein</fullName>
    </submittedName>
</protein>
<keyword evidence="2" id="KW-1185">Reference proteome</keyword>
<reference evidence="1" key="1">
    <citation type="submission" date="2020-05" db="EMBL/GenBank/DDBJ databases">
        <title>Large-scale comparative analyses of tick genomes elucidate their genetic diversity and vector capacities.</title>
        <authorList>
            <person name="Jia N."/>
            <person name="Wang J."/>
            <person name="Shi W."/>
            <person name="Du L."/>
            <person name="Sun Y."/>
            <person name="Zhan W."/>
            <person name="Jiang J."/>
            <person name="Wang Q."/>
            <person name="Zhang B."/>
            <person name="Ji P."/>
            <person name="Sakyi L.B."/>
            <person name="Cui X."/>
            <person name="Yuan T."/>
            <person name="Jiang B."/>
            <person name="Yang W."/>
            <person name="Lam T.T.-Y."/>
            <person name="Chang Q."/>
            <person name="Ding S."/>
            <person name="Wang X."/>
            <person name="Zhu J."/>
            <person name="Ruan X."/>
            <person name="Zhao L."/>
            <person name="Wei J."/>
            <person name="Que T."/>
            <person name="Du C."/>
            <person name="Cheng J."/>
            <person name="Dai P."/>
            <person name="Han X."/>
            <person name="Huang E."/>
            <person name="Gao Y."/>
            <person name="Liu J."/>
            <person name="Shao H."/>
            <person name="Ye R."/>
            <person name="Li L."/>
            <person name="Wei W."/>
            <person name="Wang X."/>
            <person name="Wang C."/>
            <person name="Yang T."/>
            <person name="Huo Q."/>
            <person name="Li W."/>
            <person name="Guo W."/>
            <person name="Chen H."/>
            <person name="Zhou L."/>
            <person name="Ni X."/>
            <person name="Tian J."/>
            <person name="Zhou Y."/>
            <person name="Sheng Y."/>
            <person name="Liu T."/>
            <person name="Pan Y."/>
            <person name="Xia L."/>
            <person name="Li J."/>
            <person name="Zhao F."/>
            <person name="Cao W."/>
        </authorList>
    </citation>
    <scope>NUCLEOTIDE SEQUENCE</scope>
    <source>
        <strain evidence="1">Hyas-2018</strain>
    </source>
</reference>
<organism evidence="1 2">
    <name type="scientific">Hyalomma asiaticum</name>
    <name type="common">Tick</name>
    <dbReference type="NCBI Taxonomy" id="266040"/>
    <lineage>
        <taxon>Eukaryota</taxon>
        <taxon>Metazoa</taxon>
        <taxon>Ecdysozoa</taxon>
        <taxon>Arthropoda</taxon>
        <taxon>Chelicerata</taxon>
        <taxon>Arachnida</taxon>
        <taxon>Acari</taxon>
        <taxon>Parasitiformes</taxon>
        <taxon>Ixodida</taxon>
        <taxon>Ixodoidea</taxon>
        <taxon>Ixodidae</taxon>
        <taxon>Hyalomminae</taxon>
        <taxon>Hyalomma</taxon>
    </lineage>
</organism>